<dbReference type="PANTHER" id="PTHR30160">
    <property type="entry name" value="TETRAACYLDISACCHARIDE 4'-KINASE-RELATED"/>
    <property type="match status" value="1"/>
</dbReference>
<dbReference type="Gene3D" id="3.40.50.2000">
    <property type="entry name" value="Glycogen Phosphorylase B"/>
    <property type="match status" value="2"/>
</dbReference>
<proteinExistence type="predicted"/>
<name>A0ABU9X0C2_9MICC</name>
<dbReference type="SUPFAM" id="SSF53756">
    <property type="entry name" value="UDP-Glycosyltransferase/glycogen phosphorylase"/>
    <property type="match status" value="1"/>
</dbReference>
<dbReference type="EMBL" id="JBDFRB010000007">
    <property type="protein sequence ID" value="MEN2744888.1"/>
    <property type="molecule type" value="Genomic_DNA"/>
</dbReference>
<dbReference type="EC" id="2.4.-.-" evidence="3"/>
<gene>
    <name evidence="3" type="ORF">ABCQ75_10100</name>
</gene>
<comment type="caution">
    <text evidence="3">The sequence shown here is derived from an EMBL/GenBank/DDBJ whole genome shotgun (WGS) entry which is preliminary data.</text>
</comment>
<evidence type="ECO:0000313" key="4">
    <source>
        <dbReference type="Proteomes" id="UP001422074"/>
    </source>
</evidence>
<keyword evidence="2 3" id="KW-0808">Transferase</keyword>
<evidence type="ECO:0000256" key="2">
    <source>
        <dbReference type="ARBA" id="ARBA00022679"/>
    </source>
</evidence>
<protein>
    <submittedName>
        <fullName evidence="3">Glycosyltransferase family 9 protein</fullName>
        <ecNumber evidence="3">2.4.-.-</ecNumber>
    </submittedName>
</protein>
<keyword evidence="4" id="KW-1185">Reference proteome</keyword>
<dbReference type="CDD" id="cd03789">
    <property type="entry name" value="GT9_LPS_heptosyltransferase"/>
    <property type="match status" value="1"/>
</dbReference>
<organism evidence="3 4">
    <name type="scientific">Sinomonas halotolerans</name>
    <dbReference type="NCBI Taxonomy" id="1644133"/>
    <lineage>
        <taxon>Bacteria</taxon>
        <taxon>Bacillati</taxon>
        <taxon>Actinomycetota</taxon>
        <taxon>Actinomycetes</taxon>
        <taxon>Micrococcales</taxon>
        <taxon>Micrococcaceae</taxon>
        <taxon>Sinomonas</taxon>
    </lineage>
</organism>
<dbReference type="PANTHER" id="PTHR30160:SF1">
    <property type="entry name" value="LIPOPOLYSACCHARIDE 1,2-N-ACETYLGLUCOSAMINETRANSFERASE-RELATED"/>
    <property type="match status" value="1"/>
</dbReference>
<sequence length="371" mass="38149">MEHEPRFEGVDRIAVLRGGGIGDLVGALPALAALRAAYPGAETVLLTTPLLAGLLEGRPSLVDRTVPVPLFPDAVGPGGVRWWAHAPTLALLSALRAEGIDLAVQLHGGGRNTNPFVLALGATHTVGCATDDAAALERSMPHAFYQRELDRWLEVAALAGAPSAGHVPHFAATAADAAAARPWLDPACRGLVVVHPGATDARRRWPAERFAAVAADLAADGWQVLVVGDDGERGLAEEVARAASEGQGPGVGSVQSAAGRTSLAALVGLLAAARLVVANDSGPRHLAEALGTPTASVYWAPNVVNAGPVGRRLNRVQIAWRSACPVCGRDGTDPFAEACGHTVPWVEEVPVHAVLADAKSLLAGRRAGRGG</sequence>
<dbReference type="Proteomes" id="UP001422074">
    <property type="component" value="Unassembled WGS sequence"/>
</dbReference>
<evidence type="ECO:0000313" key="3">
    <source>
        <dbReference type="EMBL" id="MEN2744888.1"/>
    </source>
</evidence>
<dbReference type="GO" id="GO:0016757">
    <property type="term" value="F:glycosyltransferase activity"/>
    <property type="evidence" value="ECO:0007669"/>
    <property type="project" value="UniProtKB-KW"/>
</dbReference>
<dbReference type="InterPro" id="IPR002201">
    <property type="entry name" value="Glyco_trans_9"/>
</dbReference>
<dbReference type="RefSeq" id="WP_345885226.1">
    <property type="nucleotide sequence ID" value="NZ_JBDFRB010000007.1"/>
</dbReference>
<reference evidence="3 4" key="1">
    <citation type="submission" date="2024-05" db="EMBL/GenBank/DDBJ databases">
        <title>Sinomonas sp. nov., isolated from a waste landfill.</title>
        <authorList>
            <person name="Zhao Y."/>
        </authorList>
    </citation>
    <scope>NUCLEOTIDE SEQUENCE [LARGE SCALE GENOMIC DNA]</scope>
    <source>
        <strain evidence="3 4">CCTCC AB2014300</strain>
    </source>
</reference>
<dbReference type="InterPro" id="IPR051199">
    <property type="entry name" value="LPS_LOS_Heptosyltrfase"/>
</dbReference>
<keyword evidence="1 3" id="KW-0328">Glycosyltransferase</keyword>
<dbReference type="Pfam" id="PF01075">
    <property type="entry name" value="Glyco_transf_9"/>
    <property type="match status" value="1"/>
</dbReference>
<accession>A0ABU9X0C2</accession>
<evidence type="ECO:0000256" key="1">
    <source>
        <dbReference type="ARBA" id="ARBA00022676"/>
    </source>
</evidence>